<dbReference type="EMBL" id="CAKOAT010251265">
    <property type="protein sequence ID" value="CAH8358621.1"/>
    <property type="molecule type" value="Genomic_DNA"/>
</dbReference>
<accession>A0ABC8KIK8</accession>
<organism evidence="2 3">
    <name type="scientific">Eruca vesicaria subsp. sativa</name>
    <name type="common">Garden rocket</name>
    <name type="synonym">Eruca sativa</name>
    <dbReference type="NCBI Taxonomy" id="29727"/>
    <lineage>
        <taxon>Eukaryota</taxon>
        <taxon>Viridiplantae</taxon>
        <taxon>Streptophyta</taxon>
        <taxon>Embryophyta</taxon>
        <taxon>Tracheophyta</taxon>
        <taxon>Spermatophyta</taxon>
        <taxon>Magnoliopsida</taxon>
        <taxon>eudicotyledons</taxon>
        <taxon>Gunneridae</taxon>
        <taxon>Pentapetalae</taxon>
        <taxon>rosids</taxon>
        <taxon>malvids</taxon>
        <taxon>Brassicales</taxon>
        <taxon>Brassicaceae</taxon>
        <taxon>Brassiceae</taxon>
        <taxon>Eruca</taxon>
    </lineage>
</organism>
<proteinExistence type="predicted"/>
<reference evidence="2 3" key="1">
    <citation type="submission" date="2022-03" db="EMBL/GenBank/DDBJ databases">
        <authorList>
            <person name="Macdonald S."/>
            <person name="Ahmed S."/>
            <person name="Newling K."/>
        </authorList>
    </citation>
    <scope>NUCLEOTIDE SEQUENCE [LARGE SCALE GENOMIC DNA]</scope>
</reference>
<evidence type="ECO:0000256" key="1">
    <source>
        <dbReference type="SAM" id="MobiDB-lite"/>
    </source>
</evidence>
<evidence type="ECO:0000313" key="3">
    <source>
        <dbReference type="Proteomes" id="UP001642260"/>
    </source>
</evidence>
<gene>
    <name evidence="2" type="ORF">ERUC_LOCUS24377</name>
</gene>
<protein>
    <submittedName>
        <fullName evidence="2">Uncharacterized protein</fullName>
    </submittedName>
</protein>
<comment type="caution">
    <text evidence="2">The sequence shown here is derived from an EMBL/GenBank/DDBJ whole genome shotgun (WGS) entry which is preliminary data.</text>
</comment>
<keyword evidence="3" id="KW-1185">Reference proteome</keyword>
<name>A0ABC8KIK8_ERUVS</name>
<feature type="region of interest" description="Disordered" evidence="1">
    <location>
        <begin position="1"/>
        <end position="52"/>
    </location>
</feature>
<sequence>MNAQPKNSDPPKSEVETARPNMKSVVIDTATETRKISSQATKKKSQQAGASVDTDSFLESLGLEKYLTAFQVEEVVLFACT</sequence>
<dbReference type="AlphaFoldDB" id="A0ABC8KIK8"/>
<dbReference type="Proteomes" id="UP001642260">
    <property type="component" value="Unassembled WGS sequence"/>
</dbReference>
<evidence type="ECO:0000313" key="2">
    <source>
        <dbReference type="EMBL" id="CAH8358621.1"/>
    </source>
</evidence>